<accession>A0ACB8BDX5</accession>
<proteinExistence type="predicted"/>
<evidence type="ECO:0000313" key="1">
    <source>
        <dbReference type="EMBL" id="KAH7923950.1"/>
    </source>
</evidence>
<reference evidence="1" key="1">
    <citation type="journal article" date="2021" name="New Phytol.">
        <title>Evolutionary innovations through gain and loss of genes in the ectomycorrhizal Boletales.</title>
        <authorList>
            <person name="Wu G."/>
            <person name="Miyauchi S."/>
            <person name="Morin E."/>
            <person name="Kuo A."/>
            <person name="Drula E."/>
            <person name="Varga T."/>
            <person name="Kohler A."/>
            <person name="Feng B."/>
            <person name="Cao Y."/>
            <person name="Lipzen A."/>
            <person name="Daum C."/>
            <person name="Hundley H."/>
            <person name="Pangilinan J."/>
            <person name="Johnson J."/>
            <person name="Barry K."/>
            <person name="LaButti K."/>
            <person name="Ng V."/>
            <person name="Ahrendt S."/>
            <person name="Min B."/>
            <person name="Choi I.G."/>
            <person name="Park H."/>
            <person name="Plett J.M."/>
            <person name="Magnuson J."/>
            <person name="Spatafora J.W."/>
            <person name="Nagy L.G."/>
            <person name="Henrissat B."/>
            <person name="Grigoriev I.V."/>
            <person name="Yang Z.L."/>
            <person name="Xu J."/>
            <person name="Martin F.M."/>
        </authorList>
    </citation>
    <scope>NUCLEOTIDE SEQUENCE</scope>
    <source>
        <strain evidence="1">KUC20120723A-06</strain>
    </source>
</reference>
<comment type="caution">
    <text evidence="1">The sequence shown here is derived from an EMBL/GenBank/DDBJ whole genome shotgun (WGS) entry which is preliminary data.</text>
</comment>
<dbReference type="EMBL" id="MU266438">
    <property type="protein sequence ID" value="KAH7923950.1"/>
    <property type="molecule type" value="Genomic_DNA"/>
</dbReference>
<protein>
    <submittedName>
        <fullName evidence="1">Uncharacterized protein</fullName>
    </submittedName>
</protein>
<dbReference type="Proteomes" id="UP000790709">
    <property type="component" value="Unassembled WGS sequence"/>
</dbReference>
<evidence type="ECO:0000313" key="2">
    <source>
        <dbReference type="Proteomes" id="UP000790709"/>
    </source>
</evidence>
<sequence>MSPMSIMLSSLGVELYDLPPSKRKAKLSAFWLALAPEQRILLQDEINPKSSEIPFGFTPHDGAYLLRTSKSLAWAFEVLKATSHKEIIVAAIKVISFTWMDNPSVLAAAIGGDEVEGIVQLINTTMPQYSTSLFFRYLSRSPLTVPHSRLVDGILTSIFPFLSTGSPTPITRYARVALSSLFVAASRPVLLSIIRQCAAQWFDHATWRHLAIRRPEVVGDILLEYIGAPRLSTDISLEIGVEHPKQLFSILDIVIKQPNSAAFATAFLSQYASYATDNLANHDARLKSGDYPTLKSLAKHVAFLLRRRTDPNNVCSIAISQCKVFAKICAAYGVDEWSWSMAQPLIDIAVDEFGRSPDEWLLVSAGDASSLADTASPTGYLLNLLKHLAYDDKTVYEEYRPWKYLRRLPRPGRFPFLNFLHIAKTGEDLLRVPPTPSLVPKCSPNNFELLHPEHMPILLDVGTKSRDKFFGSSPPDRAGISFNVDLGSLWCFQAADLRAPGATAAGLRAMQTGATRTAFRLSGMSVGHRDEETERDVEELKKQASRSKDWHSDFVCAALSIGIMSQSPSLFVDTLSWTVNRYAKDPHMSPKLHSWIMNLGNDNLIRFIAGPSGLFACKRTRGMLDAVTLRAWCEITNRAIAISMSLLRVWISEPDHQVNINYEYGTFKTFLIRVIKERFALIGVLYPTLFDNLSELQQVFLVPLIEYWMQWEHLRIVEHPKLLRFNSIFNVPCLIEEFSEELKVDRHILPSIIPFIESIGQERETLYLAHRSSFPEPDESLINGREAELLGDERSSRHFLPFGLEINRPSRSSQGVLVASGPLWDYVEGVVFKGAHTSLHEQTDRFDWHPSQFSSALRTFFELFPGTGGSKARALLLAYSQGHHACGMATALILRSSSIQPLLWRDEELCQYMASFLPQYPADNAPHGDFDPLALMPSAVRSKLEVTSQLIVLRNVNLSEKDLFLILFPKRGLRGASLHTKHRFAVFAIAFILTILGIPRPKSNSFSGGITDYALHNVRVSRSFIDKWNSTRDRKRASAKASPATFACNLLSFVLPALSGSDLRRLLTVVFSASSSLENLTTQVLVLSTVRGLAVPGLGREQALQIIQDARASSWHRQVVTIDAIKAYRPPDAKVYVLHLLSFSQEQRAAQEDRMQIDDAHDGDDSDLVFSEGSSDIALSEDGSDAMMAQVLESAQSGPAIKMSTQKMFIQLLAPLFRQGVLDGGVLMGYAQSGLLEVPAAITSCVVKTVAEIAVTTFVITSGNGDSAWAVLSPFVGIAQRLDERSPLLPNTWDLARTGSGPMPVISEERPVATALLEYGQSSMSPCVRKAWAQSVVDPILTGHLAERTLWLKCAVARESGPVDLQESMVASYGDGIPFPAVVKRFAPYVESDVWKASENRAVGYLFRDRCQNLHDLVAANHPKGWESELYGKSLISLTWFAIKEGSSSPVLATMANTAQDSSISEIPRDRAIGTLLRVGFTMLSPENMLKPISHPPGRPFAPFMDFLARHMTSARDAQTERLLVCYLGKAEEHELRLSEDKVHGGACYWRLIVILKLLLARFRAEVCSPVESPSGRKYAEDVASIATILVEKGWRHANFPYQYHPFLQCAKLPANEIIASSRELTLSPLCPSEPGALRSMFLEAAAALLQANKQAVKHSATATRALEGLMNEWKNASDGALAWLAVAWEELAAADLLHVVRRRREWGSESSSMYL</sequence>
<name>A0ACB8BDX5_9AGAM</name>
<organism evidence="1 2">
    <name type="scientific">Leucogyrophana mollusca</name>
    <dbReference type="NCBI Taxonomy" id="85980"/>
    <lineage>
        <taxon>Eukaryota</taxon>
        <taxon>Fungi</taxon>
        <taxon>Dikarya</taxon>
        <taxon>Basidiomycota</taxon>
        <taxon>Agaricomycotina</taxon>
        <taxon>Agaricomycetes</taxon>
        <taxon>Agaricomycetidae</taxon>
        <taxon>Boletales</taxon>
        <taxon>Boletales incertae sedis</taxon>
        <taxon>Leucogyrophana</taxon>
    </lineage>
</organism>
<gene>
    <name evidence="1" type="ORF">BV22DRAFT_549799</name>
</gene>
<keyword evidence="2" id="KW-1185">Reference proteome</keyword>